<protein>
    <submittedName>
        <fullName evidence="2">Uncharacterized protein</fullName>
    </submittedName>
</protein>
<dbReference type="HOGENOM" id="CLU_176812_0_0_12"/>
<feature type="transmembrane region" description="Helical" evidence="1">
    <location>
        <begin position="9"/>
        <end position="26"/>
    </location>
</feature>
<feature type="transmembrane region" description="Helical" evidence="1">
    <location>
        <begin position="52"/>
        <end position="72"/>
    </location>
</feature>
<keyword evidence="1" id="KW-0472">Membrane</keyword>
<feature type="transmembrane region" description="Helical" evidence="1">
    <location>
        <begin position="79"/>
        <end position="100"/>
    </location>
</feature>
<keyword evidence="3" id="KW-1185">Reference proteome</keyword>
<gene>
    <name evidence="2" type="ORF">OY14_02120</name>
</gene>
<keyword evidence="1" id="KW-1133">Transmembrane helix</keyword>
<organism evidence="2 3">
    <name type="scientific">Borreliella chilensis</name>
    <dbReference type="NCBI Taxonomy" id="1245910"/>
    <lineage>
        <taxon>Bacteria</taxon>
        <taxon>Pseudomonadati</taxon>
        <taxon>Spirochaetota</taxon>
        <taxon>Spirochaetia</taxon>
        <taxon>Spirochaetales</taxon>
        <taxon>Borreliaceae</taxon>
        <taxon>Borreliella</taxon>
    </lineage>
</organism>
<dbReference type="STRING" id="1245910.OY14_02120"/>
<accession>A0A0A7V1Y6</accession>
<dbReference type="Proteomes" id="UP000030940">
    <property type="component" value="Chromosome"/>
</dbReference>
<proteinExistence type="predicted"/>
<reference evidence="2 3" key="1">
    <citation type="journal article" date="2015" name="Genome Announc.">
        <title>Genome Sequence of Borrelia chilensis VA1, a South American Member of the Lyme Borreliosis Group.</title>
        <authorList>
            <person name="Huang W."/>
            <person name="Ojaimi C."/>
            <person name="Fallon J.T."/>
            <person name="Travisany D."/>
            <person name="Maass A."/>
            <person name="Ivanova L."/>
            <person name="Tomova A."/>
            <person name="Gonzalez-Acuna D."/>
            <person name="Godfrey H.P."/>
            <person name="Cabello F.C."/>
        </authorList>
    </citation>
    <scope>NUCLEOTIDE SEQUENCE [LARGE SCALE GENOMIC DNA]</scope>
    <source>
        <strain evidence="2 3">VA1</strain>
    </source>
</reference>
<dbReference type="AlphaFoldDB" id="A0A0A7V1Y6"/>
<name>A0A0A7V1Y6_9SPIR</name>
<dbReference type="KEGG" id="bchi:OY14_02120"/>
<keyword evidence="1" id="KW-0812">Transmembrane</keyword>
<evidence type="ECO:0000313" key="2">
    <source>
        <dbReference type="EMBL" id="AJA90242.1"/>
    </source>
</evidence>
<sequence>MFALIRKIFIIYFLCITLAGFAMIFIDSKFTEQSDAKETQNKINQHTIDPNLIMFTSSIGGFLGVYAGIWIFNYDKNNFYLSWGNLIILIYNMALIITVYSKSHN</sequence>
<evidence type="ECO:0000313" key="3">
    <source>
        <dbReference type="Proteomes" id="UP000030940"/>
    </source>
</evidence>
<dbReference type="EMBL" id="CP009910">
    <property type="protein sequence ID" value="AJA90242.1"/>
    <property type="molecule type" value="Genomic_DNA"/>
</dbReference>
<evidence type="ECO:0000256" key="1">
    <source>
        <dbReference type="SAM" id="Phobius"/>
    </source>
</evidence>